<protein>
    <submittedName>
        <fullName evidence="3">Uncharacterized protein</fullName>
    </submittedName>
</protein>
<gene>
    <name evidence="2" type="ORF">PGT21_003899</name>
    <name evidence="3" type="ORF">PGTUg99_034788</name>
</gene>
<evidence type="ECO:0000313" key="3">
    <source>
        <dbReference type="EMBL" id="KAA1134294.1"/>
    </source>
</evidence>
<proteinExistence type="predicted"/>
<dbReference type="EMBL" id="VSWC01000066">
    <property type="protein sequence ID" value="KAA1097357.1"/>
    <property type="molecule type" value="Genomic_DNA"/>
</dbReference>
<organism evidence="3 5">
    <name type="scientific">Puccinia graminis f. sp. tritici</name>
    <dbReference type="NCBI Taxonomy" id="56615"/>
    <lineage>
        <taxon>Eukaryota</taxon>
        <taxon>Fungi</taxon>
        <taxon>Dikarya</taxon>
        <taxon>Basidiomycota</taxon>
        <taxon>Pucciniomycotina</taxon>
        <taxon>Pucciniomycetes</taxon>
        <taxon>Pucciniales</taxon>
        <taxon>Pucciniaceae</taxon>
        <taxon>Puccinia</taxon>
    </lineage>
</organism>
<dbReference type="AlphaFoldDB" id="A0A5B0SD21"/>
<evidence type="ECO:0000256" key="1">
    <source>
        <dbReference type="SAM" id="MobiDB-lite"/>
    </source>
</evidence>
<evidence type="ECO:0000313" key="2">
    <source>
        <dbReference type="EMBL" id="KAA1097357.1"/>
    </source>
</evidence>
<name>A0A5B0SD21_PUCGR</name>
<feature type="region of interest" description="Disordered" evidence="1">
    <location>
        <begin position="44"/>
        <end position="63"/>
    </location>
</feature>
<sequence length="63" mass="7109">MHSSPAALKFLFNFGMCSSRILFEFLRSKFDLRLAAVFFGLRGTPLTPNSSSRDSLAYFQGKQ</sequence>
<dbReference type="Proteomes" id="UP000324748">
    <property type="component" value="Unassembled WGS sequence"/>
</dbReference>
<dbReference type="EMBL" id="VDEP01000069">
    <property type="protein sequence ID" value="KAA1134294.1"/>
    <property type="molecule type" value="Genomic_DNA"/>
</dbReference>
<evidence type="ECO:0000313" key="4">
    <source>
        <dbReference type="Proteomes" id="UP000324748"/>
    </source>
</evidence>
<dbReference type="Proteomes" id="UP000325313">
    <property type="component" value="Unassembled WGS sequence"/>
</dbReference>
<comment type="caution">
    <text evidence="3">The sequence shown here is derived from an EMBL/GenBank/DDBJ whole genome shotgun (WGS) entry which is preliminary data.</text>
</comment>
<evidence type="ECO:0000313" key="5">
    <source>
        <dbReference type="Proteomes" id="UP000325313"/>
    </source>
</evidence>
<keyword evidence="4" id="KW-1185">Reference proteome</keyword>
<accession>A0A5B0SD21</accession>
<reference evidence="4 5" key="1">
    <citation type="submission" date="2019-05" db="EMBL/GenBank/DDBJ databases">
        <title>Emergence of the Ug99 lineage of the wheat stem rust pathogen through somatic hybridization.</title>
        <authorList>
            <person name="Li F."/>
            <person name="Upadhyaya N.M."/>
            <person name="Sperschneider J."/>
            <person name="Matny O."/>
            <person name="Nguyen-Phuc H."/>
            <person name="Mago R."/>
            <person name="Raley C."/>
            <person name="Miller M.E."/>
            <person name="Silverstein K.A.T."/>
            <person name="Henningsen E."/>
            <person name="Hirsch C.D."/>
            <person name="Visser B."/>
            <person name="Pretorius Z.A."/>
            <person name="Steffenson B.J."/>
            <person name="Schwessinger B."/>
            <person name="Dodds P.N."/>
            <person name="Figueroa M."/>
        </authorList>
    </citation>
    <scope>NUCLEOTIDE SEQUENCE [LARGE SCALE GENOMIC DNA]</scope>
    <source>
        <strain evidence="2">21-0</strain>
        <strain evidence="3 5">Ug99</strain>
    </source>
</reference>